<dbReference type="Gene3D" id="3.30.450.40">
    <property type="match status" value="1"/>
</dbReference>
<gene>
    <name evidence="2" type="ORF">SAMN02910280_1332</name>
</gene>
<dbReference type="GO" id="GO:1902201">
    <property type="term" value="P:negative regulation of bacterial-type flagellum-dependent cell motility"/>
    <property type="evidence" value="ECO:0007669"/>
    <property type="project" value="TreeGrafter"/>
</dbReference>
<dbReference type="SUPFAM" id="SSF55781">
    <property type="entry name" value="GAF domain-like"/>
    <property type="match status" value="1"/>
</dbReference>
<dbReference type="SMART" id="SM00267">
    <property type="entry name" value="GGDEF"/>
    <property type="match status" value="1"/>
</dbReference>
<dbReference type="EMBL" id="FPIP01000002">
    <property type="protein sequence ID" value="SFW24199.1"/>
    <property type="molecule type" value="Genomic_DNA"/>
</dbReference>
<dbReference type="PANTHER" id="PTHR45138">
    <property type="entry name" value="REGULATORY COMPONENTS OF SENSORY TRANSDUCTION SYSTEM"/>
    <property type="match status" value="1"/>
</dbReference>
<dbReference type="NCBIfam" id="TIGR00254">
    <property type="entry name" value="GGDEF"/>
    <property type="match status" value="1"/>
</dbReference>
<dbReference type="InterPro" id="IPR029016">
    <property type="entry name" value="GAF-like_dom_sf"/>
</dbReference>
<dbReference type="RefSeq" id="WP_072299681.1">
    <property type="nucleotide sequence ID" value="NZ_FPIP01000002.1"/>
</dbReference>
<dbReference type="InterPro" id="IPR043128">
    <property type="entry name" value="Rev_trsase/Diguanyl_cyclase"/>
</dbReference>
<protein>
    <submittedName>
        <fullName evidence="2">Diguanylate cyclase (GGDEF) domain-containing protein</fullName>
    </submittedName>
</protein>
<dbReference type="GO" id="GO:0043709">
    <property type="term" value="P:cell adhesion involved in single-species biofilm formation"/>
    <property type="evidence" value="ECO:0007669"/>
    <property type="project" value="TreeGrafter"/>
</dbReference>
<dbReference type="GO" id="GO:0052621">
    <property type="term" value="F:diguanylate cyclase activity"/>
    <property type="evidence" value="ECO:0007669"/>
    <property type="project" value="TreeGrafter"/>
</dbReference>
<dbReference type="Gene3D" id="3.30.70.270">
    <property type="match status" value="1"/>
</dbReference>
<dbReference type="PANTHER" id="PTHR45138:SF9">
    <property type="entry name" value="DIGUANYLATE CYCLASE DGCM-RELATED"/>
    <property type="match status" value="1"/>
</dbReference>
<evidence type="ECO:0000259" key="1">
    <source>
        <dbReference type="PROSITE" id="PS50887"/>
    </source>
</evidence>
<dbReference type="AlphaFoldDB" id="A0A1K1MM21"/>
<reference evidence="2 3" key="1">
    <citation type="submission" date="2016-11" db="EMBL/GenBank/DDBJ databases">
        <authorList>
            <person name="Jaros S."/>
            <person name="Januszkiewicz K."/>
            <person name="Wedrychowicz H."/>
        </authorList>
    </citation>
    <scope>NUCLEOTIDE SEQUENCE [LARGE SCALE GENOMIC DNA]</scope>
    <source>
        <strain evidence="2 3">YL228</strain>
    </source>
</reference>
<dbReference type="InterPro" id="IPR029787">
    <property type="entry name" value="Nucleotide_cyclase"/>
</dbReference>
<dbReference type="SUPFAM" id="SSF55073">
    <property type="entry name" value="Nucleotide cyclase"/>
    <property type="match status" value="1"/>
</dbReference>
<dbReference type="InterPro" id="IPR050469">
    <property type="entry name" value="Diguanylate_Cyclase"/>
</dbReference>
<organism evidence="2 3">
    <name type="scientific">Ruminococcus flavefaciens</name>
    <dbReference type="NCBI Taxonomy" id="1265"/>
    <lineage>
        <taxon>Bacteria</taxon>
        <taxon>Bacillati</taxon>
        <taxon>Bacillota</taxon>
        <taxon>Clostridia</taxon>
        <taxon>Eubacteriales</taxon>
        <taxon>Oscillospiraceae</taxon>
        <taxon>Ruminococcus</taxon>
    </lineage>
</organism>
<dbReference type="CDD" id="cd01949">
    <property type="entry name" value="GGDEF"/>
    <property type="match status" value="1"/>
</dbReference>
<dbReference type="InterPro" id="IPR000160">
    <property type="entry name" value="GGDEF_dom"/>
</dbReference>
<feature type="domain" description="GGDEF" evidence="1">
    <location>
        <begin position="347"/>
        <end position="471"/>
    </location>
</feature>
<evidence type="ECO:0000313" key="2">
    <source>
        <dbReference type="EMBL" id="SFW24199.1"/>
    </source>
</evidence>
<dbReference type="PROSITE" id="PS50887">
    <property type="entry name" value="GGDEF"/>
    <property type="match status" value="1"/>
</dbReference>
<dbReference type="Pfam" id="PF00990">
    <property type="entry name" value="GGDEF"/>
    <property type="match status" value="1"/>
</dbReference>
<name>A0A1K1MM21_RUMFL</name>
<dbReference type="GO" id="GO:0005886">
    <property type="term" value="C:plasma membrane"/>
    <property type="evidence" value="ECO:0007669"/>
    <property type="project" value="TreeGrafter"/>
</dbReference>
<evidence type="ECO:0000313" key="3">
    <source>
        <dbReference type="Proteomes" id="UP000183461"/>
    </source>
</evidence>
<dbReference type="Proteomes" id="UP000183461">
    <property type="component" value="Unassembled WGS sequence"/>
</dbReference>
<proteinExistence type="predicted"/>
<sequence>MNYQEIVDGFVLTTCILSIEKLPDGGYGNIRIVAGNKPYIDSIENPANGASAHMLNNKFIPDSPYEKYIPKDLNFEQAVYKSAILKTPIHTYLKPERFFCWLNQYILPIESDDPNKGYCSYSMQITMEANSEMMSNVSASVSSAVLETCIKLRGSTDFKKTLHEIIGDICELCGANRCSLLQTDFKAKSCSLLAEVVIDESKDIAVVSEETKPDFGLVSTWNETIAGSNCLILENEKDMEVLRERNPRWYDSLKAANIQSLVMFPLNYNNETLGYIWAVNFNTDNTLRIKETLSLTTYFIASELSNYQLLNRLEVMSSVDLLTGIYNRNAMNNRIDRYISGAEPTPENYGIVFADLNGLKQVNDSSGHIAGDKLLKGAAEILRTLFYDSDIYRAGGDEYMIIAVNVPEEELEKRMEKLRKDSEDTNNISFAVGGYYEANGGDIRYAMRTADERMYADKDRYYRKFPERKRK</sequence>
<accession>A0A1K1MM21</accession>